<keyword evidence="5 6" id="KW-0539">Nucleus</keyword>
<organism evidence="8 9">
    <name type="scientific">Forsythia ovata</name>
    <dbReference type="NCBI Taxonomy" id="205694"/>
    <lineage>
        <taxon>Eukaryota</taxon>
        <taxon>Viridiplantae</taxon>
        <taxon>Streptophyta</taxon>
        <taxon>Embryophyta</taxon>
        <taxon>Tracheophyta</taxon>
        <taxon>Spermatophyta</taxon>
        <taxon>Magnoliopsida</taxon>
        <taxon>eudicotyledons</taxon>
        <taxon>Gunneridae</taxon>
        <taxon>Pentapetalae</taxon>
        <taxon>asterids</taxon>
        <taxon>lamiids</taxon>
        <taxon>Lamiales</taxon>
        <taxon>Oleaceae</taxon>
        <taxon>Forsythieae</taxon>
        <taxon>Forsythia</taxon>
    </lineage>
</organism>
<evidence type="ECO:0000256" key="5">
    <source>
        <dbReference type="ARBA" id="ARBA00023242"/>
    </source>
</evidence>
<evidence type="ECO:0000256" key="6">
    <source>
        <dbReference type="RuleBase" id="RU361124"/>
    </source>
</evidence>
<dbReference type="Proteomes" id="UP001604277">
    <property type="component" value="Unassembled WGS sequence"/>
</dbReference>
<feature type="domain" description="Enhancer of polycomb-like N-terminal" evidence="7">
    <location>
        <begin position="500"/>
        <end position="595"/>
    </location>
</feature>
<evidence type="ECO:0000313" key="9">
    <source>
        <dbReference type="Proteomes" id="UP001604277"/>
    </source>
</evidence>
<dbReference type="InterPro" id="IPR024943">
    <property type="entry name" value="Enhancer_polycomb"/>
</dbReference>
<comment type="caution">
    <text evidence="8">The sequence shown here is derived from an EMBL/GenBank/DDBJ whole genome shotgun (WGS) entry which is preliminary data.</text>
</comment>
<comment type="subcellular location">
    <subcellularLocation>
        <location evidence="1 6">Nucleus</location>
    </subcellularLocation>
</comment>
<comment type="similarity">
    <text evidence="2 6">Belongs to the enhancer of polycomb family.</text>
</comment>
<evidence type="ECO:0000256" key="1">
    <source>
        <dbReference type="ARBA" id="ARBA00004123"/>
    </source>
</evidence>
<accession>A0ABD1R1G6</accession>
<evidence type="ECO:0000313" key="8">
    <source>
        <dbReference type="EMBL" id="KAL2482285.1"/>
    </source>
</evidence>
<dbReference type="AlphaFoldDB" id="A0ABD1R1G6"/>
<evidence type="ECO:0000256" key="4">
    <source>
        <dbReference type="ARBA" id="ARBA00023163"/>
    </source>
</evidence>
<dbReference type="EMBL" id="JBFOLJ010000013">
    <property type="protein sequence ID" value="KAL2482285.1"/>
    <property type="molecule type" value="Genomic_DNA"/>
</dbReference>
<proteinExistence type="inferred from homology"/>
<reference evidence="9" key="1">
    <citation type="submission" date="2024-07" db="EMBL/GenBank/DDBJ databases">
        <title>Two chromosome-level genome assemblies of Korean endemic species Abeliophyllum distichum and Forsythia ovata (Oleaceae).</title>
        <authorList>
            <person name="Jang H."/>
        </authorList>
    </citation>
    <scope>NUCLEOTIDE SEQUENCE [LARGE SCALE GENOMIC DNA]</scope>
</reference>
<dbReference type="InterPro" id="IPR019542">
    <property type="entry name" value="Enhancer_polycomb-like_N"/>
</dbReference>
<sequence>MPAVGMRKSTRVFGARVLRSGRRLYTEPRLSGKYLRAANKENEWIELPNNSLDSGGDAGKRCKRAACHEIEKKNENENGSAIDLVLESKMEECVPQVKIDDRMYGIKYKRKRKKIVLNSSDISEDKMFGKQFVRKSWRKKYRANELSETCREFHNNAGRCSELALIASECSYDNGYCISYFLNSVFKYMRRVRIGLQRLSAFLLSEPICGAFSSRGFLFLQDWISIKNPGFCIISGSRSSIPMFAVDFSAVPSCFMHLHSSMFLRPVQLACVLVMNSQRVTKIVEKVTDEEPSSQIPSGIDQSDGVMVASRIDGSEARELSQSAIRFPKSAVRNVHSRNGCNIKKMKTSLKRKRGRPPSVLRVQKASRALASDFLRCRHDIQSSSATPSHILMSYAERMQDLGANSCSANILNIEMDKCYREEGATITLEVSASEQWFLAVVRDGIYRYSLAAKNILRPCGCNRFTHAIIFTGDSGWKLEFPNKLDWAIFKELYKKCSERNVQVHATSILPIPGVREVSYPVDSKNGPFIRPDSYITVKGDELTRALEKRTANYDMDSDDEEWLNKFNHKFHAEKKLHELVKPESFELIIDALEKGIHYNPDDYADDIAADIFCMDLERKEVVEAIRNYWIKKRRQKHSSLVRIFQFYQPRRMQVIPRSVLRKKRSFKRQGSQAGRGKQRTLLQAIVAEQDSLTAMAAERDVLEQHNIFLKKQEAKSAANASEVLAVLKRQQAQLLAENADMSTYRATMAMRIAEAAQITEALSTVTPSFL</sequence>
<dbReference type="GO" id="GO:0005634">
    <property type="term" value="C:nucleus"/>
    <property type="evidence" value="ECO:0007669"/>
    <property type="project" value="UniProtKB-SubCell"/>
</dbReference>
<evidence type="ECO:0000256" key="2">
    <source>
        <dbReference type="ARBA" id="ARBA00008035"/>
    </source>
</evidence>
<dbReference type="GO" id="GO:0035267">
    <property type="term" value="C:NuA4 histone acetyltransferase complex"/>
    <property type="evidence" value="ECO:0007669"/>
    <property type="project" value="UniProtKB-ARBA"/>
</dbReference>
<evidence type="ECO:0000259" key="7">
    <source>
        <dbReference type="Pfam" id="PF10513"/>
    </source>
</evidence>
<protein>
    <recommendedName>
        <fullName evidence="6">Enhancer of polycomb-like protein</fullName>
    </recommendedName>
</protein>
<evidence type="ECO:0000256" key="3">
    <source>
        <dbReference type="ARBA" id="ARBA00023015"/>
    </source>
</evidence>
<name>A0ABD1R1G6_9LAMI</name>
<dbReference type="PANTHER" id="PTHR14898">
    <property type="entry name" value="ENHANCER OF POLYCOMB"/>
    <property type="match status" value="1"/>
</dbReference>
<keyword evidence="4 6" id="KW-0804">Transcription</keyword>
<keyword evidence="3 6" id="KW-0805">Transcription regulation</keyword>
<dbReference type="Pfam" id="PF10513">
    <property type="entry name" value="EPL1"/>
    <property type="match status" value="1"/>
</dbReference>
<gene>
    <name evidence="8" type="ORF">Fot_43729</name>
</gene>
<keyword evidence="9" id="KW-1185">Reference proteome</keyword>